<dbReference type="PANTHER" id="PTHR34775:SF4">
    <property type="entry name" value="TRANSMEMBRANE PROTEIN"/>
    <property type="match status" value="1"/>
</dbReference>
<proteinExistence type="predicted"/>
<dbReference type="EMBL" id="JACGWK010000003">
    <property type="protein sequence ID" value="KAL0365275.1"/>
    <property type="molecule type" value="Genomic_DNA"/>
</dbReference>
<feature type="compositionally biased region" description="Low complexity" evidence="1">
    <location>
        <begin position="796"/>
        <end position="812"/>
    </location>
</feature>
<gene>
    <name evidence="3" type="ORF">Sangu_0625100</name>
</gene>
<feature type="compositionally biased region" description="Basic and acidic residues" evidence="1">
    <location>
        <begin position="80"/>
        <end position="94"/>
    </location>
</feature>
<keyword evidence="2" id="KW-0812">Transmembrane</keyword>
<feature type="region of interest" description="Disordered" evidence="1">
    <location>
        <begin position="1"/>
        <end position="132"/>
    </location>
</feature>
<name>A0AAW2QCE0_9LAMI</name>
<evidence type="ECO:0000256" key="2">
    <source>
        <dbReference type="SAM" id="Phobius"/>
    </source>
</evidence>
<feature type="compositionally biased region" description="Polar residues" evidence="1">
    <location>
        <begin position="108"/>
        <end position="121"/>
    </location>
</feature>
<accession>A0AAW2QCE0</accession>
<feature type="region of interest" description="Disordered" evidence="1">
    <location>
        <begin position="168"/>
        <end position="223"/>
    </location>
</feature>
<feature type="transmembrane region" description="Helical" evidence="2">
    <location>
        <begin position="676"/>
        <end position="698"/>
    </location>
</feature>
<comment type="caution">
    <text evidence="3">The sequence shown here is derived from an EMBL/GenBank/DDBJ whole genome shotgun (WGS) entry which is preliminary data.</text>
</comment>
<feature type="region of interest" description="Disordered" evidence="1">
    <location>
        <begin position="764"/>
        <end position="847"/>
    </location>
</feature>
<feature type="compositionally biased region" description="Low complexity" evidence="1">
    <location>
        <begin position="1"/>
        <end position="26"/>
    </location>
</feature>
<sequence length="847" mass="93478">MAAHSNRSPSPLSSRPINPNPRNSESTSAARRSFSGANPFAKPSVLTNPRRFDPITPANSPSDFARRRSVSKEGTGSYLKDSEEKENDEKDHTLKTSRLHSPAKGSKNFMSPTISAASKFTPSPRKKVLVERNDPVRTSISLSDGKAMFFSTMYSNVSEDLESKSEVCYDQSHKTKSTLDSNVADLEKKKAVQEVPPVSKPSKRVSFSDVPSDSHESLSESVVTDSDNLILESGLRNKDSCSSLSPSIAMLDADPSLPPYDPKTNYLSPRPQFLHYKPNPRIEILLNKEKGLDPDELKRLDDSFMAEIMFENYSDSEGTEESQTEDSQKEELEATASADMVIGVEETEEDPHVSEPPESLPVSTTVTDEISEESSVQKIEKKPWSLTKLMCFSILLMFLMACLSITVTHSPAFDNVVLQDFSLSDLTNFYHQSRFAAYAKVSLDRLVRHVNQFSVDSISFISKLANELGKGEKLGPLQFVDLSDLHKSSWSGGYNEAGNAIVKNLEGEEVEVMETEMEAFEEEVAYPEVDSDENFEMEVDTQEEAIETEEVVPDSVELAEMESENAEDNQSQREVISTTNTVQQTDENSADLLEDHQLATIMQNQESGVEAAAEVASNTAETEKSNSDVISLGPSACAADITWFQEKNPSDVKSLSEEAQSSITSESLQSSDHKALAYYAMGISSLFATLLAVAAFSFQYKKLPSSANVVQAIDPLLSKQKDYGCTRTNHIYQEKQFSENWETEIDEIGESSCPSEMSSFQKSASYSKKELGGGGGASEAQSKERRTRKYNKRESLASSLSPYSSGSPSYGSFTTLERIPIKNANGDEEIVTPVRRSSRIRKQVTSP</sequence>
<reference evidence="3" key="2">
    <citation type="journal article" date="2024" name="Plant">
        <title>Genomic evolution and insights into agronomic trait innovations of Sesamum species.</title>
        <authorList>
            <person name="Miao H."/>
            <person name="Wang L."/>
            <person name="Qu L."/>
            <person name="Liu H."/>
            <person name="Sun Y."/>
            <person name="Le M."/>
            <person name="Wang Q."/>
            <person name="Wei S."/>
            <person name="Zheng Y."/>
            <person name="Lin W."/>
            <person name="Duan Y."/>
            <person name="Cao H."/>
            <person name="Xiong S."/>
            <person name="Wang X."/>
            <person name="Wei L."/>
            <person name="Li C."/>
            <person name="Ma Q."/>
            <person name="Ju M."/>
            <person name="Zhao R."/>
            <person name="Li G."/>
            <person name="Mu C."/>
            <person name="Tian Q."/>
            <person name="Mei H."/>
            <person name="Zhang T."/>
            <person name="Gao T."/>
            <person name="Zhang H."/>
        </authorList>
    </citation>
    <scope>NUCLEOTIDE SEQUENCE</scope>
    <source>
        <strain evidence="3">G01</strain>
    </source>
</reference>
<dbReference type="AlphaFoldDB" id="A0AAW2QCE0"/>
<protein>
    <recommendedName>
        <fullName evidence="4">Transmembrane protein</fullName>
    </recommendedName>
</protein>
<evidence type="ECO:0000256" key="1">
    <source>
        <dbReference type="SAM" id="MobiDB-lite"/>
    </source>
</evidence>
<organism evidence="3">
    <name type="scientific">Sesamum angustifolium</name>
    <dbReference type="NCBI Taxonomy" id="2727405"/>
    <lineage>
        <taxon>Eukaryota</taxon>
        <taxon>Viridiplantae</taxon>
        <taxon>Streptophyta</taxon>
        <taxon>Embryophyta</taxon>
        <taxon>Tracheophyta</taxon>
        <taxon>Spermatophyta</taxon>
        <taxon>Magnoliopsida</taxon>
        <taxon>eudicotyledons</taxon>
        <taxon>Gunneridae</taxon>
        <taxon>Pentapetalae</taxon>
        <taxon>asterids</taxon>
        <taxon>lamiids</taxon>
        <taxon>Lamiales</taxon>
        <taxon>Pedaliaceae</taxon>
        <taxon>Sesamum</taxon>
    </lineage>
</organism>
<feature type="compositionally biased region" description="Polar residues" evidence="1">
    <location>
        <begin position="568"/>
        <end position="584"/>
    </location>
</feature>
<keyword evidence="2" id="KW-1133">Transmembrane helix</keyword>
<feature type="region of interest" description="Disordered" evidence="1">
    <location>
        <begin position="562"/>
        <end position="584"/>
    </location>
</feature>
<evidence type="ECO:0000313" key="3">
    <source>
        <dbReference type="EMBL" id="KAL0365275.1"/>
    </source>
</evidence>
<dbReference type="PANTHER" id="PTHR34775">
    <property type="entry name" value="TRANSMEMBRANE PROTEIN"/>
    <property type="match status" value="1"/>
</dbReference>
<reference evidence="3" key="1">
    <citation type="submission" date="2020-06" db="EMBL/GenBank/DDBJ databases">
        <authorList>
            <person name="Li T."/>
            <person name="Hu X."/>
            <person name="Zhang T."/>
            <person name="Song X."/>
            <person name="Zhang H."/>
            <person name="Dai N."/>
            <person name="Sheng W."/>
            <person name="Hou X."/>
            <person name="Wei L."/>
        </authorList>
    </citation>
    <scope>NUCLEOTIDE SEQUENCE</scope>
    <source>
        <strain evidence="3">G01</strain>
        <tissue evidence="3">Leaf</tissue>
    </source>
</reference>
<feature type="region of interest" description="Disordered" evidence="1">
    <location>
        <begin position="312"/>
        <end position="333"/>
    </location>
</feature>
<keyword evidence="2" id="KW-0472">Membrane</keyword>
<feature type="compositionally biased region" description="Basic residues" evidence="1">
    <location>
        <begin position="836"/>
        <end position="847"/>
    </location>
</feature>
<evidence type="ECO:0008006" key="4">
    <source>
        <dbReference type="Google" id="ProtNLM"/>
    </source>
</evidence>